<dbReference type="eggNOG" id="arCOG07925">
    <property type="taxonomic scope" value="Archaea"/>
</dbReference>
<protein>
    <submittedName>
        <fullName evidence="1">Transposase</fullName>
    </submittedName>
</protein>
<dbReference type="EMBL" id="BA000023">
    <property type="protein sequence ID" value="BAK54708.1"/>
    <property type="molecule type" value="Genomic_DNA"/>
</dbReference>
<gene>
    <name evidence="1" type="ordered locus">STK_20127</name>
</gene>
<dbReference type="PATRIC" id="fig|273063.9.peg.2295"/>
<evidence type="ECO:0000313" key="2">
    <source>
        <dbReference type="Proteomes" id="UP000001015"/>
    </source>
</evidence>
<organism evidence="1 2">
    <name type="scientific">Sulfurisphaera tokodaii (strain DSM 16993 / JCM 10545 / NBRC 100140 / 7)</name>
    <name type="common">Sulfolobus tokodaii</name>
    <dbReference type="NCBI Taxonomy" id="273063"/>
    <lineage>
        <taxon>Archaea</taxon>
        <taxon>Thermoproteota</taxon>
        <taxon>Thermoprotei</taxon>
        <taxon>Sulfolobales</taxon>
        <taxon>Sulfolobaceae</taxon>
        <taxon>Sulfurisphaera</taxon>
    </lineage>
</organism>
<dbReference type="Proteomes" id="UP000001015">
    <property type="component" value="Chromosome"/>
</dbReference>
<sequence>MEILRSGVEFFGIFLKMRCYARSLEVLNTFANLVGLAYNIQRFRALRKRRVLH</sequence>
<dbReference type="KEGG" id="sto:STK_20127"/>
<accession>F9VP61</accession>
<name>F9VP61_SULTO</name>
<keyword evidence="2" id="KW-1185">Reference proteome</keyword>
<proteinExistence type="predicted"/>
<reference evidence="2" key="1">
    <citation type="journal article" date="2001" name="DNA Res.">
        <title>Complete genome sequence of an aerobic thermoacidophilic Crenarchaeon, Sulfolobus tokodaii strain7.</title>
        <authorList>
            <person name="Kawarabayasi Y."/>
            <person name="Hino Y."/>
            <person name="Horikawa H."/>
            <person name="Jin-no K."/>
            <person name="Takahashi M."/>
            <person name="Sekine M."/>
            <person name="Baba S."/>
            <person name="Ankai A."/>
            <person name="Kosugi H."/>
            <person name="Hosoyama A."/>
            <person name="Fukui S."/>
            <person name="Nagai Y."/>
            <person name="Nishijima K."/>
            <person name="Otsuka R."/>
            <person name="Nakazawa H."/>
            <person name="Takamiya M."/>
            <person name="Kato Y."/>
            <person name="Yoshizawa T."/>
            <person name="Tanaka T."/>
            <person name="Kudoh Y."/>
            <person name="Yamazaki J."/>
            <person name="Kushida N."/>
            <person name="Oguchi A."/>
            <person name="Aoki K."/>
            <person name="Masuda S."/>
            <person name="Yanagii M."/>
            <person name="Nishimura M."/>
            <person name="Yamagishi A."/>
            <person name="Oshima T."/>
            <person name="Kikuchi H."/>
        </authorList>
    </citation>
    <scope>NUCLEOTIDE SEQUENCE [LARGE SCALE GENOMIC DNA]</scope>
    <source>
        <strain evidence="2">DSM 16993 / JCM 10545 / NBRC 100140 / 7</strain>
    </source>
</reference>
<evidence type="ECO:0000313" key="1">
    <source>
        <dbReference type="EMBL" id="BAK54708.1"/>
    </source>
</evidence>
<dbReference type="AlphaFoldDB" id="F9VP61"/>